<feature type="binding site" evidence="2">
    <location>
        <position position="118"/>
    </location>
    <ligand>
        <name>Mg(2+)</name>
        <dbReference type="ChEBI" id="CHEBI:18420"/>
    </ligand>
</feature>
<keyword evidence="2" id="KW-0548">Nucleotidyltransferase</keyword>
<dbReference type="PROSITE" id="PS50173">
    <property type="entry name" value="UMUC"/>
    <property type="match status" value="1"/>
</dbReference>
<keyword evidence="2" id="KW-0234">DNA repair</keyword>
<keyword evidence="2" id="KW-0235">DNA replication</keyword>
<dbReference type="Proteomes" id="UP000228781">
    <property type="component" value="Unassembled WGS sequence"/>
</dbReference>
<feature type="domain" description="UmuC" evidence="3">
    <location>
        <begin position="6"/>
        <end position="199"/>
    </location>
</feature>
<dbReference type="EC" id="2.7.7.7" evidence="2"/>
<comment type="similarity">
    <text evidence="1 2">Belongs to the DNA polymerase type-Y family.</text>
</comment>
<dbReference type="AlphaFoldDB" id="A0A2M8EHU4"/>
<comment type="cofactor">
    <cofactor evidence="2">
        <name>Mg(2+)</name>
        <dbReference type="ChEBI" id="CHEBI:18420"/>
    </cofactor>
    <text evidence="2">Binds 2 magnesium ions per subunit.</text>
</comment>
<dbReference type="HAMAP" id="MF_01113">
    <property type="entry name" value="DNApol_IV"/>
    <property type="match status" value="1"/>
</dbReference>
<comment type="catalytic activity">
    <reaction evidence="2">
        <text>DNA(n) + a 2'-deoxyribonucleoside 5'-triphosphate = DNA(n+1) + diphosphate</text>
        <dbReference type="Rhea" id="RHEA:22508"/>
        <dbReference type="Rhea" id="RHEA-COMP:17339"/>
        <dbReference type="Rhea" id="RHEA-COMP:17340"/>
        <dbReference type="ChEBI" id="CHEBI:33019"/>
        <dbReference type="ChEBI" id="CHEBI:61560"/>
        <dbReference type="ChEBI" id="CHEBI:173112"/>
        <dbReference type="EC" id="2.7.7.7"/>
    </reaction>
</comment>
<evidence type="ECO:0000256" key="1">
    <source>
        <dbReference type="ARBA" id="ARBA00010945"/>
    </source>
</evidence>
<gene>
    <name evidence="2" type="primary">dinB</name>
    <name evidence="4" type="ORF">CO059_03065</name>
</gene>
<dbReference type="InterPro" id="IPR022880">
    <property type="entry name" value="DNApol_IV"/>
</dbReference>
<dbReference type="InterPro" id="IPR043128">
    <property type="entry name" value="Rev_trsase/Diguanyl_cyclase"/>
</dbReference>
<dbReference type="GO" id="GO:0003684">
    <property type="term" value="F:damaged DNA binding"/>
    <property type="evidence" value="ECO:0007669"/>
    <property type="project" value="InterPro"/>
</dbReference>
<comment type="caution">
    <text evidence="4">The sequence shown here is derived from an EMBL/GenBank/DDBJ whole genome shotgun (WGS) entry which is preliminary data.</text>
</comment>
<evidence type="ECO:0000313" key="4">
    <source>
        <dbReference type="EMBL" id="PJC21847.1"/>
    </source>
</evidence>
<dbReference type="InterPro" id="IPR043502">
    <property type="entry name" value="DNA/RNA_pol_sf"/>
</dbReference>
<dbReference type="InterPro" id="IPR017961">
    <property type="entry name" value="DNA_pol_Y-fam_little_finger"/>
</dbReference>
<dbReference type="InterPro" id="IPR050116">
    <property type="entry name" value="DNA_polymerase-Y"/>
</dbReference>
<dbReference type="SUPFAM" id="SSF100879">
    <property type="entry name" value="Lesion bypass DNA polymerase (Y-family), little finger domain"/>
    <property type="match status" value="1"/>
</dbReference>
<feature type="active site" evidence="2">
    <location>
        <position position="119"/>
    </location>
</feature>
<comment type="function">
    <text evidence="2">Poorly processive, error-prone DNA polymerase involved in untargeted mutagenesis. Copies undamaged DNA at stalled replication forks, which arise in vivo from mismatched or misaligned primer ends. These misaligned primers can be extended by PolIV. Exhibits no 3'-5' exonuclease (proofreading) activity. May be involved in translesional synthesis, in conjunction with the beta clamp from PolIII.</text>
</comment>
<dbReference type="Pfam" id="PF00817">
    <property type="entry name" value="IMS"/>
    <property type="match status" value="1"/>
</dbReference>
<evidence type="ECO:0000256" key="2">
    <source>
        <dbReference type="HAMAP-Rule" id="MF_01113"/>
    </source>
</evidence>
<dbReference type="Gene3D" id="3.40.1170.60">
    <property type="match status" value="1"/>
</dbReference>
<dbReference type="InterPro" id="IPR001126">
    <property type="entry name" value="UmuC"/>
</dbReference>
<dbReference type="CDD" id="cd03586">
    <property type="entry name" value="PolY_Pol_IV_kappa"/>
    <property type="match status" value="1"/>
</dbReference>
<keyword evidence="2" id="KW-0239">DNA-directed DNA polymerase</keyword>
<dbReference type="Gene3D" id="3.30.1490.100">
    <property type="entry name" value="DNA polymerase, Y-family, little finger domain"/>
    <property type="match status" value="1"/>
</dbReference>
<evidence type="ECO:0000259" key="3">
    <source>
        <dbReference type="PROSITE" id="PS50173"/>
    </source>
</evidence>
<dbReference type="PANTHER" id="PTHR11076">
    <property type="entry name" value="DNA REPAIR POLYMERASE UMUC / TRANSFERASE FAMILY MEMBER"/>
    <property type="match status" value="1"/>
</dbReference>
<proteinExistence type="inferred from homology"/>
<dbReference type="GO" id="GO:0006281">
    <property type="term" value="P:DNA repair"/>
    <property type="evidence" value="ECO:0007669"/>
    <property type="project" value="UniProtKB-UniRule"/>
</dbReference>
<feature type="site" description="Substrate discrimination" evidence="2">
    <location>
        <position position="15"/>
    </location>
</feature>
<evidence type="ECO:0000313" key="5">
    <source>
        <dbReference type="Proteomes" id="UP000228781"/>
    </source>
</evidence>
<dbReference type="Gene3D" id="3.30.70.270">
    <property type="match status" value="1"/>
</dbReference>
<dbReference type="GO" id="GO:0005737">
    <property type="term" value="C:cytoplasm"/>
    <property type="evidence" value="ECO:0007669"/>
    <property type="project" value="UniProtKB-SubCell"/>
</dbReference>
<keyword evidence="2" id="KW-0479">Metal-binding</keyword>
<keyword evidence="2" id="KW-0460">Magnesium</keyword>
<sequence>MVNRIVAHLDMDAFYAAIEERDNPQFSGKPIVVGADPKVRAAPEGGELRPTGRGVVSTANYEARKFGIKSAMPISQAYHLAPQAIFLQPDIEKYHRVSQEILSLLHLEVPLVEQASTDEFFLDLSHLGSYRKAADLAVKLKKLIREKQKLTATVGIGPNKLVAKIASGQSKPDGLTVVVPGVVLAFLAPLDIQEIPGIGPKTAQRFYTKKIKTVSDLRRLTKEELREIIGSFGSILSDLARGKDDTPVGEIQPIKSVGKQITFEKDTADPNLIAKALLDLSSEVWEEVIASKLRFETVTVTVRYQNFETHTKAETAKGGITELAQFKKIALKLLLPFLNRKREVRLVGVRLSR</sequence>
<name>A0A2M8EHU4_UNCKA</name>
<dbReference type="Pfam" id="PF11799">
    <property type="entry name" value="IMS_C"/>
    <property type="match status" value="1"/>
</dbReference>
<organism evidence="4 5">
    <name type="scientific">candidate division WWE3 bacterium CG_4_9_14_0_2_um_filter_48_10</name>
    <dbReference type="NCBI Taxonomy" id="1975078"/>
    <lineage>
        <taxon>Bacteria</taxon>
        <taxon>Katanobacteria</taxon>
    </lineage>
</organism>
<dbReference type="Pfam" id="PF14520">
    <property type="entry name" value="HHH_5"/>
    <property type="match status" value="1"/>
</dbReference>
<keyword evidence="2" id="KW-0515">Mutator protein</keyword>
<dbReference type="PANTHER" id="PTHR11076:SF33">
    <property type="entry name" value="DNA POLYMERASE KAPPA"/>
    <property type="match status" value="1"/>
</dbReference>
<comment type="subunit">
    <text evidence="2">Monomer.</text>
</comment>
<keyword evidence="2" id="KW-0227">DNA damage</keyword>
<keyword evidence="2" id="KW-0808">Transferase</keyword>
<dbReference type="GO" id="GO:0003887">
    <property type="term" value="F:DNA-directed DNA polymerase activity"/>
    <property type="evidence" value="ECO:0007669"/>
    <property type="project" value="UniProtKB-UniRule"/>
</dbReference>
<dbReference type="NCBIfam" id="NF002677">
    <property type="entry name" value="PRK02406.1"/>
    <property type="match status" value="1"/>
</dbReference>
<accession>A0A2M8EHU4</accession>
<dbReference type="InterPro" id="IPR036775">
    <property type="entry name" value="DNA_pol_Y-fam_lit_finger_sf"/>
</dbReference>
<keyword evidence="2" id="KW-0238">DNA-binding</keyword>
<dbReference type="GO" id="GO:0042276">
    <property type="term" value="P:error-prone translesion synthesis"/>
    <property type="evidence" value="ECO:0007669"/>
    <property type="project" value="TreeGrafter"/>
</dbReference>
<dbReference type="SUPFAM" id="SSF56672">
    <property type="entry name" value="DNA/RNA polymerases"/>
    <property type="match status" value="1"/>
</dbReference>
<keyword evidence="2" id="KW-0963">Cytoplasm</keyword>
<feature type="binding site" evidence="2">
    <location>
        <position position="10"/>
    </location>
    <ligand>
        <name>Mg(2+)</name>
        <dbReference type="ChEBI" id="CHEBI:18420"/>
    </ligand>
</feature>
<dbReference type="Gene3D" id="1.10.150.20">
    <property type="entry name" value="5' to 3' exonuclease, C-terminal subdomain"/>
    <property type="match status" value="1"/>
</dbReference>
<dbReference type="GO" id="GO:0006261">
    <property type="term" value="P:DNA-templated DNA replication"/>
    <property type="evidence" value="ECO:0007669"/>
    <property type="project" value="UniProtKB-UniRule"/>
</dbReference>
<dbReference type="GO" id="GO:0000287">
    <property type="term" value="F:magnesium ion binding"/>
    <property type="evidence" value="ECO:0007669"/>
    <property type="project" value="UniProtKB-UniRule"/>
</dbReference>
<comment type="subcellular location">
    <subcellularLocation>
        <location evidence="2">Cytoplasm</location>
    </subcellularLocation>
</comment>
<dbReference type="EMBL" id="PFSK01000047">
    <property type="protein sequence ID" value="PJC21847.1"/>
    <property type="molecule type" value="Genomic_DNA"/>
</dbReference>
<reference evidence="5" key="1">
    <citation type="submission" date="2017-09" db="EMBL/GenBank/DDBJ databases">
        <title>Depth-based differentiation of microbial function through sediment-hosted aquifers and enrichment of novel symbionts in the deep terrestrial subsurface.</title>
        <authorList>
            <person name="Probst A.J."/>
            <person name="Ladd B."/>
            <person name="Jarett J.K."/>
            <person name="Geller-Mcgrath D.E."/>
            <person name="Sieber C.M.K."/>
            <person name="Emerson J.B."/>
            <person name="Anantharaman K."/>
            <person name="Thomas B.C."/>
            <person name="Malmstrom R."/>
            <person name="Stieglmeier M."/>
            <person name="Klingl A."/>
            <person name="Woyke T."/>
            <person name="Ryan C.M."/>
            <person name="Banfield J.F."/>
        </authorList>
    </citation>
    <scope>NUCLEOTIDE SEQUENCE [LARGE SCALE GENOMIC DNA]</scope>
</reference>
<protein>
    <recommendedName>
        <fullName evidence="2">DNA polymerase IV</fullName>
        <shortName evidence="2">Pol IV</shortName>
        <ecNumber evidence="2">2.7.7.7</ecNumber>
    </recommendedName>
</protein>